<keyword evidence="2" id="KW-1185">Reference proteome</keyword>
<sequence length="61" mass="7334">MKEYKETNFFKNVKKTLIDLEMTFTELREKTIYKTDCGLRNALKKNKKKAVSQVEKILYQN</sequence>
<evidence type="ECO:0000313" key="2">
    <source>
        <dbReference type="Proteomes" id="UP001173223"/>
    </source>
</evidence>
<gene>
    <name evidence="1" type="ORF">MWG07_06060</name>
</gene>
<dbReference type="EMBL" id="JAMGTK010000008">
    <property type="protein sequence ID" value="MDK4511814.1"/>
    <property type="molecule type" value="Genomic_DNA"/>
</dbReference>
<comment type="caution">
    <text evidence="1">The sequence shown here is derived from an EMBL/GenBank/DDBJ whole genome shotgun (WGS) entry which is preliminary data.</text>
</comment>
<organism evidence="1 2">
    <name type="scientific">Fusobacterium necrophorum</name>
    <dbReference type="NCBI Taxonomy" id="859"/>
    <lineage>
        <taxon>Bacteria</taxon>
        <taxon>Fusobacteriati</taxon>
        <taxon>Fusobacteriota</taxon>
        <taxon>Fusobacteriia</taxon>
        <taxon>Fusobacteriales</taxon>
        <taxon>Fusobacteriaceae</taxon>
        <taxon>Fusobacterium</taxon>
    </lineage>
</organism>
<accession>A0AAW6WB92</accession>
<reference evidence="1" key="1">
    <citation type="journal article" date="2022" name="Gene">
        <title>A genome-led study on the pathogenesis of Fusobacterium necrophorum infections.</title>
        <authorList>
            <person name="Thapa G."/>
            <person name="Jayal A."/>
            <person name="Sikazwe E."/>
            <person name="Perry T."/>
            <person name="Mohammed Al Balushi A."/>
            <person name="Livingstone P."/>
        </authorList>
    </citation>
    <scope>NUCLEOTIDE SEQUENCE</scope>
    <source>
        <strain evidence="1">BRON_8</strain>
    </source>
</reference>
<evidence type="ECO:0000313" key="1">
    <source>
        <dbReference type="EMBL" id="MDK4511814.1"/>
    </source>
</evidence>
<name>A0AAW6WB92_9FUSO</name>
<dbReference type="RefSeq" id="WP_285049033.1">
    <property type="nucleotide sequence ID" value="NZ_JAMGTK010000008.1"/>
</dbReference>
<dbReference type="AlphaFoldDB" id="A0AAW6WB92"/>
<proteinExistence type="predicted"/>
<reference evidence="1" key="2">
    <citation type="submission" date="2022-04" db="EMBL/GenBank/DDBJ databases">
        <authorList>
            <person name="Livingstone P.G."/>
        </authorList>
    </citation>
    <scope>NUCLEOTIDE SEQUENCE</scope>
    <source>
        <strain evidence="1">BRON_8</strain>
    </source>
</reference>
<dbReference type="Proteomes" id="UP001173223">
    <property type="component" value="Unassembled WGS sequence"/>
</dbReference>
<protein>
    <submittedName>
        <fullName evidence="1">Uncharacterized protein</fullName>
    </submittedName>
</protein>